<keyword evidence="1" id="KW-0732">Signal</keyword>
<gene>
    <name evidence="2" type="ORF">BRLA_c031600</name>
</gene>
<proteinExistence type="predicted"/>
<protein>
    <submittedName>
        <fullName evidence="2">Uncharacterized protein</fullName>
    </submittedName>
</protein>
<evidence type="ECO:0000313" key="3">
    <source>
        <dbReference type="Proteomes" id="UP000005850"/>
    </source>
</evidence>
<dbReference type="Proteomes" id="UP000005850">
    <property type="component" value="Chromosome"/>
</dbReference>
<evidence type="ECO:0000256" key="1">
    <source>
        <dbReference type="SAM" id="SignalP"/>
    </source>
</evidence>
<reference evidence="2 3" key="1">
    <citation type="journal article" date="2011" name="J. Bacteriol.">
        <title>Genome sequence of Brevibacillus laterosporus LMG 15441, a pathogen of invertebrates.</title>
        <authorList>
            <person name="Djukic M."/>
            <person name="Poehlein A."/>
            <person name="Thurmer A."/>
            <person name="Daniel R."/>
        </authorList>
    </citation>
    <scope>NUCLEOTIDE SEQUENCE [LARGE SCALE GENOMIC DNA]</scope>
    <source>
        <strain evidence="2 3">LMG 15441</strain>
    </source>
</reference>
<dbReference type="RefSeq" id="WP_003337078.1">
    <property type="nucleotide sequence ID" value="NZ_CP007806.1"/>
</dbReference>
<dbReference type="AlphaFoldDB" id="A0A075R4J7"/>
<keyword evidence="3" id="KW-1185">Reference proteome</keyword>
<sequence>MKKLFASSLVLFAFLLMSSSMVSTEESVQVTAEKATAHFIQYSTAPDW</sequence>
<organism evidence="2 3">
    <name type="scientific">Brevibacillus laterosporus LMG 15441</name>
    <dbReference type="NCBI Taxonomy" id="1042163"/>
    <lineage>
        <taxon>Bacteria</taxon>
        <taxon>Bacillati</taxon>
        <taxon>Bacillota</taxon>
        <taxon>Bacilli</taxon>
        <taxon>Bacillales</taxon>
        <taxon>Paenibacillaceae</taxon>
        <taxon>Brevibacillus</taxon>
    </lineage>
</organism>
<dbReference type="KEGG" id="blr:BRLA_c031600"/>
<dbReference type="HOGENOM" id="CLU_3150228_0_0_9"/>
<accession>A0A075R4J7</accession>
<name>A0A075R4J7_BRELA</name>
<dbReference type="STRING" id="1042163.BRLA_c031600"/>
<feature type="signal peptide" evidence="1">
    <location>
        <begin position="1"/>
        <end position="22"/>
    </location>
</feature>
<evidence type="ECO:0000313" key="2">
    <source>
        <dbReference type="EMBL" id="AIG27472.1"/>
    </source>
</evidence>
<feature type="chain" id="PRO_5001709109" evidence="1">
    <location>
        <begin position="23"/>
        <end position="48"/>
    </location>
</feature>
<dbReference type="EMBL" id="CP007806">
    <property type="protein sequence ID" value="AIG27472.1"/>
    <property type="molecule type" value="Genomic_DNA"/>
</dbReference>